<dbReference type="PANTHER" id="PTHR43801">
    <property type="entry name" value="NUCLEOTIDE-BINDING PROTEIN-RELATED"/>
    <property type="match status" value="1"/>
</dbReference>
<feature type="transmembrane region" description="Helical" evidence="1">
    <location>
        <begin position="48"/>
        <end position="71"/>
    </location>
</feature>
<evidence type="ECO:0000256" key="1">
    <source>
        <dbReference type="SAM" id="Phobius"/>
    </source>
</evidence>
<accession>A0A519B9Q5</accession>
<dbReference type="AlphaFoldDB" id="A0A519B9Q5"/>
<proteinExistence type="predicted"/>
<reference evidence="2 3" key="1">
    <citation type="submission" date="2019-01" db="EMBL/GenBank/DDBJ databases">
        <title>Insights into ecological role of a new deltaproteobacterial order Candidatus Sinidesulfobacterales (Sva0485) by metagenomics and metatranscriptomics.</title>
        <authorList>
            <person name="Tan S."/>
            <person name="Liu J."/>
            <person name="Fang Y."/>
            <person name="Hedlund B.P."/>
            <person name="Lian Z.H."/>
            <person name="Huang L.Y."/>
            <person name="Li J.T."/>
            <person name="Huang L.N."/>
            <person name="Li W.J."/>
            <person name="Jiang H.C."/>
            <person name="Dong H.L."/>
            <person name="Shu W.S."/>
        </authorList>
    </citation>
    <scope>NUCLEOTIDE SEQUENCE [LARGE SCALE GENOMIC DNA]</scope>
    <source>
        <strain evidence="2">AP3</strain>
    </source>
</reference>
<keyword evidence="1" id="KW-0472">Membrane</keyword>
<dbReference type="EMBL" id="SGBD01000004">
    <property type="protein sequence ID" value="RZD14020.1"/>
    <property type="molecule type" value="Genomic_DNA"/>
</dbReference>
<dbReference type="Pfam" id="PF01976">
    <property type="entry name" value="DUF116"/>
    <property type="match status" value="1"/>
</dbReference>
<keyword evidence="1" id="KW-1133">Transmembrane helix</keyword>
<organism evidence="2 3">
    <name type="scientific">Candidatus Acidulodesulfobacterium ferriphilum</name>
    <dbReference type="NCBI Taxonomy" id="2597223"/>
    <lineage>
        <taxon>Bacteria</taxon>
        <taxon>Deltaproteobacteria</taxon>
        <taxon>Candidatus Acidulodesulfobacterales</taxon>
        <taxon>Candidatus Acidulodesulfobacterium</taxon>
    </lineage>
</organism>
<protein>
    <submittedName>
        <fullName evidence="2">DUF116 domain-containing protein</fullName>
    </submittedName>
</protein>
<name>A0A519B9Q5_9DELT</name>
<feature type="transmembrane region" description="Helical" evidence="1">
    <location>
        <begin position="12"/>
        <end position="36"/>
    </location>
</feature>
<dbReference type="Proteomes" id="UP000320813">
    <property type="component" value="Unassembled WGS sequence"/>
</dbReference>
<dbReference type="InterPro" id="IPR002829">
    <property type="entry name" value="DUF116"/>
</dbReference>
<comment type="caution">
    <text evidence="2">The sequence shown here is derived from an EMBL/GenBank/DDBJ whole genome shotgun (WGS) entry which is preliminary data.</text>
</comment>
<keyword evidence="1" id="KW-0812">Transmembrane</keyword>
<dbReference type="PANTHER" id="PTHR43801:SF1">
    <property type="entry name" value="POLYPRENYL SYNTHETASE"/>
    <property type="match status" value="1"/>
</dbReference>
<evidence type="ECO:0000313" key="2">
    <source>
        <dbReference type="EMBL" id="RZD14020.1"/>
    </source>
</evidence>
<sequence length="253" mass="28557">MFVKFIKKEHVYFLKIISASIVVLLIISAFLFWVISGGIEKLSPDLPLYIFLFFAAIVFIVLAIFFISLSFKKNKSRSALVYPARYILIRLLYPMAFFITSVFRINRDKMQSSFIEINNFLLFSLNKQILKDRILILLPHCLQLHNCKAKITEDVHNCLKCGKCNIKELALLSDKKGIFIAVATGGTLARRVLEEKRPKAVIAVACERDLSSGIIDSFPLPVYGLSNIRPNGPCRDTLVDVNALCGLIEKIAV</sequence>
<gene>
    <name evidence="2" type="ORF">EVJ47_07230</name>
</gene>
<feature type="transmembrane region" description="Helical" evidence="1">
    <location>
        <begin position="83"/>
        <end position="103"/>
    </location>
</feature>
<evidence type="ECO:0000313" key="3">
    <source>
        <dbReference type="Proteomes" id="UP000320813"/>
    </source>
</evidence>